<organism evidence="1 2">
    <name type="scientific">Chryseobacterium cheonjiense</name>
    <dbReference type="NCBI Taxonomy" id="2728845"/>
    <lineage>
        <taxon>Bacteria</taxon>
        <taxon>Pseudomonadati</taxon>
        <taxon>Bacteroidota</taxon>
        <taxon>Flavobacteriia</taxon>
        <taxon>Flavobacteriales</taxon>
        <taxon>Weeksellaceae</taxon>
        <taxon>Chryseobacterium group</taxon>
        <taxon>Chryseobacterium</taxon>
    </lineage>
</organism>
<proteinExistence type="predicted"/>
<dbReference type="SFLD" id="SFLDS00003">
    <property type="entry name" value="Haloacid_Dehalogenase"/>
    <property type="match status" value="1"/>
</dbReference>
<dbReference type="Gene3D" id="3.40.50.1000">
    <property type="entry name" value="HAD superfamily/HAD-like"/>
    <property type="match status" value="1"/>
</dbReference>
<dbReference type="EMBL" id="JABBGF010000002">
    <property type="protein sequence ID" value="NML58025.1"/>
    <property type="molecule type" value="Genomic_DNA"/>
</dbReference>
<dbReference type="NCBIfam" id="TIGR01509">
    <property type="entry name" value="HAD-SF-IA-v3"/>
    <property type="match status" value="1"/>
</dbReference>
<dbReference type="InterPro" id="IPR051828">
    <property type="entry name" value="HAD-like_hydrolase_domain"/>
</dbReference>
<dbReference type="Proteomes" id="UP000552615">
    <property type="component" value="Unassembled WGS sequence"/>
</dbReference>
<dbReference type="Pfam" id="PF13419">
    <property type="entry name" value="HAD_2"/>
    <property type="match status" value="1"/>
</dbReference>
<dbReference type="InterPro" id="IPR006439">
    <property type="entry name" value="HAD-SF_hydro_IA"/>
</dbReference>
<dbReference type="PANTHER" id="PTHR46191:SF2">
    <property type="entry name" value="HALOACID DEHALOGENASE-LIKE HYDROLASE DOMAIN-CONTAINING PROTEIN 3"/>
    <property type="match status" value="1"/>
</dbReference>
<dbReference type="PANTHER" id="PTHR46191">
    <property type="match status" value="1"/>
</dbReference>
<dbReference type="SUPFAM" id="SSF56784">
    <property type="entry name" value="HAD-like"/>
    <property type="match status" value="1"/>
</dbReference>
<dbReference type="Gene3D" id="1.10.150.660">
    <property type="match status" value="1"/>
</dbReference>
<dbReference type="AlphaFoldDB" id="A0A7Y0A7F6"/>
<keyword evidence="1" id="KW-0378">Hydrolase</keyword>
<accession>A0A7Y0A7F6</accession>
<dbReference type="RefSeq" id="WP_169231388.1">
    <property type="nucleotide sequence ID" value="NZ_JABBGF010000002.1"/>
</dbReference>
<name>A0A7Y0A7F6_9FLAO</name>
<dbReference type="NCBIfam" id="TIGR01549">
    <property type="entry name" value="HAD-SF-IA-v1"/>
    <property type="match status" value="1"/>
</dbReference>
<dbReference type="InterPro" id="IPR023214">
    <property type="entry name" value="HAD_sf"/>
</dbReference>
<gene>
    <name evidence="1" type="ORF">HHL20_11785</name>
</gene>
<dbReference type="SFLD" id="SFLDG01129">
    <property type="entry name" value="C1.5:_HAD__Beta-PGM__Phosphata"/>
    <property type="match status" value="1"/>
</dbReference>
<dbReference type="GO" id="GO:0016787">
    <property type="term" value="F:hydrolase activity"/>
    <property type="evidence" value="ECO:0007669"/>
    <property type="project" value="UniProtKB-KW"/>
</dbReference>
<dbReference type="InterPro" id="IPR036412">
    <property type="entry name" value="HAD-like_sf"/>
</dbReference>
<sequence length="215" mass="24997">MSKITRIILFDAANTLIYKPTLYYKIRSVLAKYSYEIEETKLQYHHKLLSEIINFPDRTSKEFYKDFNSELLLSLGIIASEEILNEIFTACSYLEWKAFDDLSILNELPIEKAVLSNFNSSLSNILDQLIGKNIFSEIIISENENYRKPSLEFYKLALKKLNVEPEEVLYIGDSLKLDVIPAKKLGIKTLLIDRQNIFSSFTDRISNMKDIINYL</sequence>
<evidence type="ECO:0000313" key="2">
    <source>
        <dbReference type="Proteomes" id="UP000552615"/>
    </source>
</evidence>
<keyword evidence="2" id="KW-1185">Reference proteome</keyword>
<reference evidence="1 2" key="1">
    <citation type="submission" date="2020-04" db="EMBL/GenBank/DDBJ databases">
        <title>Chryseobacterium sp. RJ-7-14 sp. nov., isolated from Jeju soil.</title>
        <authorList>
            <person name="Dahal R.H."/>
            <person name="Chaudhary D.K."/>
        </authorList>
    </citation>
    <scope>NUCLEOTIDE SEQUENCE [LARGE SCALE GENOMIC DNA]</scope>
    <source>
        <strain evidence="1 2">RJ-7-14</strain>
    </source>
</reference>
<comment type="caution">
    <text evidence="1">The sequence shown here is derived from an EMBL/GenBank/DDBJ whole genome shotgun (WGS) entry which is preliminary data.</text>
</comment>
<dbReference type="InterPro" id="IPR041492">
    <property type="entry name" value="HAD_2"/>
</dbReference>
<evidence type="ECO:0000313" key="1">
    <source>
        <dbReference type="EMBL" id="NML58025.1"/>
    </source>
</evidence>
<protein>
    <submittedName>
        <fullName evidence="1">HAD family hydrolase</fullName>
    </submittedName>
</protein>